<dbReference type="EMBL" id="BEXD01004079">
    <property type="protein sequence ID" value="GBC06487.1"/>
    <property type="molecule type" value="Genomic_DNA"/>
</dbReference>
<dbReference type="EC" id="3.4.22.-" evidence="10"/>
<evidence type="ECO:0000256" key="8">
    <source>
        <dbReference type="ARBA" id="ARBA00023006"/>
    </source>
</evidence>
<feature type="region of interest" description="Disordered" evidence="11">
    <location>
        <begin position="1"/>
        <end position="88"/>
    </location>
</feature>
<evidence type="ECO:0000256" key="1">
    <source>
        <dbReference type="ARBA" id="ARBA00010958"/>
    </source>
</evidence>
<dbReference type="PANTHER" id="PTHR22624">
    <property type="entry name" value="CYSTEINE PROTEASE ATG4"/>
    <property type="match status" value="1"/>
</dbReference>
<name>A0A2Z6SJP0_9GLOM</name>
<keyword evidence="14" id="KW-1185">Reference proteome</keyword>
<evidence type="ECO:0000313" key="13">
    <source>
        <dbReference type="EMBL" id="GBC06487.1"/>
    </source>
</evidence>
<dbReference type="AlphaFoldDB" id="A0A2Z6SJP0"/>
<evidence type="ECO:0000313" key="14">
    <source>
        <dbReference type="Proteomes" id="UP000247702"/>
    </source>
</evidence>
<evidence type="ECO:0000256" key="7">
    <source>
        <dbReference type="ARBA" id="ARBA00022927"/>
    </source>
</evidence>
<dbReference type="Pfam" id="PF03416">
    <property type="entry name" value="Peptidase_C54"/>
    <property type="match status" value="1"/>
</dbReference>
<dbReference type="InterPro" id="IPR038765">
    <property type="entry name" value="Papain-like_cys_pep_sf"/>
</dbReference>
<dbReference type="InterPro" id="IPR005078">
    <property type="entry name" value="Peptidase_C54"/>
</dbReference>
<dbReference type="GO" id="GO:0015031">
    <property type="term" value="P:protein transport"/>
    <property type="evidence" value="ECO:0007669"/>
    <property type="project" value="UniProtKB-KW"/>
</dbReference>
<evidence type="ECO:0000256" key="2">
    <source>
        <dbReference type="ARBA" id="ARBA00022448"/>
    </source>
</evidence>
<evidence type="ECO:0000256" key="5">
    <source>
        <dbReference type="ARBA" id="ARBA00022801"/>
    </source>
</evidence>
<keyword evidence="7" id="KW-0653">Protein transport</keyword>
<dbReference type="Proteomes" id="UP000247702">
    <property type="component" value="Unassembled WGS sequence"/>
</dbReference>
<evidence type="ECO:0000256" key="11">
    <source>
        <dbReference type="SAM" id="MobiDB-lite"/>
    </source>
</evidence>
<dbReference type="GO" id="GO:0004197">
    <property type="term" value="F:cysteine-type endopeptidase activity"/>
    <property type="evidence" value="ECO:0007669"/>
    <property type="project" value="TreeGrafter"/>
</dbReference>
<keyword evidence="5 10" id="KW-0378">Hydrolase</keyword>
<dbReference type="SUPFAM" id="SSF54001">
    <property type="entry name" value="Cysteine proteinases"/>
    <property type="match status" value="1"/>
</dbReference>
<keyword evidence="3 10" id="KW-0963">Cytoplasm</keyword>
<comment type="catalytic activity">
    <reaction evidence="9">
        <text>[protein]-C-terminal L-amino acid-glycyl-phosphatidylethanolamide + H2O = [protein]-C-terminal L-amino acid-glycine + a 1,2-diacyl-sn-glycero-3-phosphoethanolamine</text>
        <dbReference type="Rhea" id="RHEA:67548"/>
        <dbReference type="Rhea" id="RHEA-COMP:17323"/>
        <dbReference type="Rhea" id="RHEA-COMP:17324"/>
        <dbReference type="ChEBI" id="CHEBI:15377"/>
        <dbReference type="ChEBI" id="CHEBI:64612"/>
        <dbReference type="ChEBI" id="CHEBI:172940"/>
        <dbReference type="ChEBI" id="CHEBI:172941"/>
    </reaction>
    <physiologicalReaction direction="left-to-right" evidence="9">
        <dbReference type="Rhea" id="RHEA:67549"/>
    </physiologicalReaction>
</comment>
<keyword evidence="10" id="KW-0539">Nucleus</keyword>
<keyword evidence="6" id="KW-0788">Thiol protease</keyword>
<protein>
    <recommendedName>
        <fullName evidence="10">Cysteine protease</fullName>
        <ecNumber evidence="10">3.4.22.-</ecNumber>
    </recommendedName>
</protein>
<feature type="compositionally biased region" description="Low complexity" evidence="11">
    <location>
        <begin position="68"/>
        <end position="79"/>
    </location>
</feature>
<dbReference type="GO" id="GO:0016485">
    <property type="term" value="P:protein processing"/>
    <property type="evidence" value="ECO:0007669"/>
    <property type="project" value="TreeGrafter"/>
</dbReference>
<dbReference type="GO" id="GO:0034727">
    <property type="term" value="P:piecemeal microautophagy of the nucleus"/>
    <property type="evidence" value="ECO:0007669"/>
    <property type="project" value="TreeGrafter"/>
</dbReference>
<dbReference type="GO" id="GO:0000423">
    <property type="term" value="P:mitophagy"/>
    <property type="evidence" value="ECO:0007669"/>
    <property type="project" value="TreeGrafter"/>
</dbReference>
<gene>
    <name evidence="13" type="ORF">RclHR1_06880004</name>
</gene>
<feature type="domain" description="Peptidase C54 catalytic" evidence="12">
    <location>
        <begin position="202"/>
        <end position="475"/>
    </location>
</feature>
<dbReference type="GO" id="GO:0005634">
    <property type="term" value="C:nucleus"/>
    <property type="evidence" value="ECO:0007669"/>
    <property type="project" value="UniProtKB-SubCell"/>
</dbReference>
<proteinExistence type="inferred from homology"/>
<reference evidence="13 14" key="1">
    <citation type="submission" date="2017-11" db="EMBL/GenBank/DDBJ databases">
        <title>The genome of Rhizophagus clarus HR1 reveals common genetic basis of auxotrophy among arbuscular mycorrhizal fungi.</title>
        <authorList>
            <person name="Kobayashi Y."/>
        </authorList>
    </citation>
    <scope>NUCLEOTIDE SEQUENCE [LARGE SCALE GENOMIC DNA]</scope>
    <source>
        <strain evidence="13 14">HR1</strain>
    </source>
</reference>
<evidence type="ECO:0000256" key="10">
    <source>
        <dbReference type="RuleBase" id="RU363115"/>
    </source>
</evidence>
<comment type="subcellular location">
    <subcellularLocation>
        <location evidence="10">Nucleus</location>
    </subcellularLocation>
    <subcellularLocation>
        <location evidence="10">Cytoplasm</location>
    </subcellularLocation>
</comment>
<dbReference type="InterPro" id="IPR046792">
    <property type="entry name" value="Peptidase_C54_cat"/>
</dbReference>
<evidence type="ECO:0000256" key="4">
    <source>
        <dbReference type="ARBA" id="ARBA00022670"/>
    </source>
</evidence>
<evidence type="ECO:0000259" key="12">
    <source>
        <dbReference type="Pfam" id="PF03416"/>
    </source>
</evidence>
<comment type="similarity">
    <text evidence="1 10">Belongs to the peptidase C54 family.</text>
</comment>
<dbReference type="GO" id="GO:0035973">
    <property type="term" value="P:aggrephagy"/>
    <property type="evidence" value="ECO:0007669"/>
    <property type="project" value="TreeGrafter"/>
</dbReference>
<dbReference type="GO" id="GO:0019786">
    <property type="term" value="F:protein-phosphatidylethanolamide deconjugating activity"/>
    <property type="evidence" value="ECO:0007669"/>
    <property type="project" value="InterPro"/>
</dbReference>
<keyword evidence="2" id="KW-0813">Transport</keyword>
<comment type="function">
    <text evidence="10">Required for selective autophagic degradation of the nucleus (nucleophagy) as well as for mitophagy which contributes to regulate mitochondrial quantity and quality by eliminating the mitochondria to a basal level to fulfill cellular energy requirements and preventing excess ROS production.</text>
</comment>
<dbReference type="GO" id="GO:0000045">
    <property type="term" value="P:autophagosome assembly"/>
    <property type="evidence" value="ECO:0007669"/>
    <property type="project" value="TreeGrafter"/>
</dbReference>
<evidence type="ECO:0000256" key="3">
    <source>
        <dbReference type="ARBA" id="ARBA00022490"/>
    </source>
</evidence>
<accession>A0A2Z6SJP0</accession>
<dbReference type="STRING" id="94130.A0A2Z6SJP0"/>
<organism evidence="13 14">
    <name type="scientific">Rhizophagus clarus</name>
    <dbReference type="NCBI Taxonomy" id="94130"/>
    <lineage>
        <taxon>Eukaryota</taxon>
        <taxon>Fungi</taxon>
        <taxon>Fungi incertae sedis</taxon>
        <taxon>Mucoromycota</taxon>
        <taxon>Glomeromycotina</taxon>
        <taxon>Glomeromycetes</taxon>
        <taxon>Glomerales</taxon>
        <taxon>Glomeraceae</taxon>
        <taxon>Rhizophagus</taxon>
    </lineage>
</organism>
<evidence type="ECO:0000256" key="6">
    <source>
        <dbReference type="ARBA" id="ARBA00022807"/>
    </source>
</evidence>
<comment type="caution">
    <text evidence="13">The sequence shown here is derived from an EMBL/GenBank/DDBJ whole genome shotgun (WGS) entry which is preliminary data.</text>
</comment>
<dbReference type="GO" id="GO:0005737">
    <property type="term" value="C:cytoplasm"/>
    <property type="evidence" value="ECO:0007669"/>
    <property type="project" value="UniProtKB-SubCell"/>
</dbReference>
<keyword evidence="4 10" id="KW-0645">Protease</keyword>
<dbReference type="PANTHER" id="PTHR22624:SF49">
    <property type="entry name" value="CYSTEINE PROTEASE"/>
    <property type="match status" value="1"/>
</dbReference>
<keyword evidence="8" id="KW-0072">Autophagy</keyword>
<sequence length="531" mass="60216">MENDGVLTSDPIKVDKFTKPLEGISETISLSDGGIREASTTEAEILDSLGEEENLSGSPRPRPRSKPGRNNQNNAYNVNNDKENTGTGEVTKRISSWFSSFWVSSHDTNGEVSDKDDPEFACFKQELLDSLDNRSTPEPISQTSKDNSIWLMGVHYEVSGDRNSSESNGSFYEGSNYYYTTPGSFPHLSMQQQILSPTNFPAEFYQDFTSRIWCTYRHNYAPIKPTHFTNDGGWGCMLRSSQSLLANALILQFLGREWRRVNKGEDSWDKYVEILTWFIDDMSSRCPFSVHRVALLGKQLGKNIGEWFGPLTACQVIKALVEDYSAAQLSVHVVTDGVVYKNEVYKVAKNNLSGGDFFRSVLILVSTRLGTDNLNPKYYNALKAYFRFPHSVGIAGGKPSSSYYFIGTQGDDLFYLDPHHSRPALELKAIQEYTEEEMSTFHCDTLRKIPISQLDPSMLLGFYCQNSEEFENFCNLVEKISKEHMPVFTIEQEEPVYNSDVDFFSEDDELDISEKEEENIVEDVAEDEMEL</sequence>
<evidence type="ECO:0000256" key="9">
    <source>
        <dbReference type="ARBA" id="ARBA00029362"/>
    </source>
</evidence>